<reference evidence="3 4" key="1">
    <citation type="submission" date="2019-02" db="EMBL/GenBank/DDBJ databases">
        <title>Deep-cultivation of Planctomycetes and their phenomic and genomic characterization uncovers novel biology.</title>
        <authorList>
            <person name="Wiegand S."/>
            <person name="Jogler M."/>
            <person name="Boedeker C."/>
            <person name="Pinto D."/>
            <person name="Vollmers J."/>
            <person name="Rivas-Marin E."/>
            <person name="Kohn T."/>
            <person name="Peeters S.H."/>
            <person name="Heuer A."/>
            <person name="Rast P."/>
            <person name="Oberbeckmann S."/>
            <person name="Bunk B."/>
            <person name="Jeske O."/>
            <person name="Meyerdierks A."/>
            <person name="Storesund J.E."/>
            <person name="Kallscheuer N."/>
            <person name="Luecker S."/>
            <person name="Lage O.M."/>
            <person name="Pohl T."/>
            <person name="Merkel B.J."/>
            <person name="Hornburger P."/>
            <person name="Mueller R.-W."/>
            <person name="Bruemmer F."/>
            <person name="Labrenz M."/>
            <person name="Spormann A.M."/>
            <person name="Op Den Camp H."/>
            <person name="Overmann J."/>
            <person name="Amann R."/>
            <person name="Jetten M.S.M."/>
            <person name="Mascher T."/>
            <person name="Medema M.H."/>
            <person name="Devos D.P."/>
            <person name="Kaster A.-K."/>
            <person name="Ovreas L."/>
            <person name="Rohde M."/>
            <person name="Galperin M.Y."/>
            <person name="Jogler C."/>
        </authorList>
    </citation>
    <scope>NUCLEOTIDE SEQUENCE [LARGE SCALE GENOMIC DNA]</scope>
    <source>
        <strain evidence="3 4">KOR42</strain>
    </source>
</reference>
<dbReference type="EMBL" id="SIHI01000004">
    <property type="protein sequence ID" value="TWT55465.1"/>
    <property type="molecule type" value="Genomic_DNA"/>
</dbReference>
<dbReference type="Gene3D" id="2.130.10.10">
    <property type="entry name" value="YVTN repeat-like/Quinoprotein amine dehydrogenase"/>
    <property type="match status" value="1"/>
</dbReference>
<dbReference type="InterPro" id="IPR015943">
    <property type="entry name" value="WD40/YVTN_repeat-like_dom_sf"/>
</dbReference>
<feature type="compositionally biased region" description="Polar residues" evidence="1">
    <location>
        <begin position="7"/>
        <end position="16"/>
    </location>
</feature>
<proteinExistence type="predicted"/>
<comment type="caution">
    <text evidence="3">The sequence shown here is derived from an EMBL/GenBank/DDBJ whole genome shotgun (WGS) entry which is preliminary data.</text>
</comment>
<dbReference type="Pfam" id="PF13360">
    <property type="entry name" value="PQQ_2"/>
    <property type="match status" value="2"/>
</dbReference>
<dbReference type="SUPFAM" id="SSF50998">
    <property type="entry name" value="Quinoprotein alcohol dehydrogenase-like"/>
    <property type="match status" value="1"/>
</dbReference>
<organism evidence="3 4">
    <name type="scientific">Thalassoglobus neptunius</name>
    <dbReference type="NCBI Taxonomy" id="1938619"/>
    <lineage>
        <taxon>Bacteria</taxon>
        <taxon>Pseudomonadati</taxon>
        <taxon>Planctomycetota</taxon>
        <taxon>Planctomycetia</taxon>
        <taxon>Planctomycetales</taxon>
        <taxon>Planctomycetaceae</taxon>
        <taxon>Thalassoglobus</taxon>
    </lineage>
</organism>
<dbReference type="PANTHER" id="PTHR34512">
    <property type="entry name" value="CELL SURFACE PROTEIN"/>
    <property type="match status" value="1"/>
</dbReference>
<dbReference type="SMART" id="SM00564">
    <property type="entry name" value="PQQ"/>
    <property type="match status" value="3"/>
</dbReference>
<dbReference type="Gene3D" id="2.40.10.480">
    <property type="match status" value="1"/>
</dbReference>
<accession>A0A5C5WZW4</accession>
<evidence type="ECO:0000256" key="1">
    <source>
        <dbReference type="SAM" id="MobiDB-lite"/>
    </source>
</evidence>
<feature type="region of interest" description="Disordered" evidence="1">
    <location>
        <begin position="1"/>
        <end position="46"/>
    </location>
</feature>
<dbReference type="InterPro" id="IPR002372">
    <property type="entry name" value="PQQ_rpt_dom"/>
</dbReference>
<sequence length="426" mass="46047">MEIETVSVGNESSESQAPDIEISEGDWPMWRGPDQNGELADSNTPVQWSESENVTWKHEIPGRGHASPVIVGDRVFIATADPQKETQSLLCLSRETGEVLWNQVVNQGGLPRIHSKNSQASATPASDGHLVFVTFANHERVQLAAYDMEGALVWDCDAGPYQSDHGFGASPTLFGRSVIVAGDSSLNGFLAAVDRASGDILWRVQRDGPGQRGNYSTPIVATLAGRPQLIQTGYLQTKSYDPSNGELLWTIDGPSKVTANSVASSDPYLLISGGYDEKQILCVKVEGDGTDASVIWEGSRNVSYVPSPVIVENTALLLADDGTLAAFDLETGKQKWRERLGGNFSATPIQVGEKFYVPDEDGTVFVFEVDPEFQLLSKNTLADGGGMSSVSVSDGSLFIRTNQYLYRVDQPKDEAVAHVSESNTEE</sequence>
<dbReference type="InterPro" id="IPR018391">
    <property type="entry name" value="PQQ_b-propeller_rpt"/>
</dbReference>
<dbReference type="InterPro" id="IPR011047">
    <property type="entry name" value="Quinoprotein_ADH-like_sf"/>
</dbReference>
<protein>
    <submittedName>
        <fullName evidence="3">Outer membrane protein assembly factor BamB</fullName>
    </submittedName>
</protein>
<dbReference type="Proteomes" id="UP000317243">
    <property type="component" value="Unassembled WGS sequence"/>
</dbReference>
<feature type="domain" description="Pyrrolo-quinoline quinone repeat" evidence="2">
    <location>
        <begin position="305"/>
        <end position="368"/>
    </location>
</feature>
<evidence type="ECO:0000313" key="4">
    <source>
        <dbReference type="Proteomes" id="UP000317243"/>
    </source>
</evidence>
<name>A0A5C5WZW4_9PLAN</name>
<evidence type="ECO:0000313" key="3">
    <source>
        <dbReference type="EMBL" id="TWT55465.1"/>
    </source>
</evidence>
<evidence type="ECO:0000259" key="2">
    <source>
        <dbReference type="Pfam" id="PF13360"/>
    </source>
</evidence>
<dbReference type="PANTHER" id="PTHR34512:SF30">
    <property type="entry name" value="OUTER MEMBRANE PROTEIN ASSEMBLY FACTOR BAMB"/>
    <property type="match status" value="1"/>
</dbReference>
<keyword evidence="4" id="KW-1185">Reference proteome</keyword>
<dbReference type="AlphaFoldDB" id="A0A5C5WZW4"/>
<feature type="domain" description="Pyrrolo-quinoline quinone repeat" evidence="2">
    <location>
        <begin position="87"/>
        <end position="254"/>
    </location>
</feature>
<gene>
    <name evidence="3" type="primary">bamB_3</name>
    <name evidence="3" type="ORF">KOR42_28510</name>
</gene>